<feature type="region of interest" description="Disordered" evidence="3">
    <location>
        <begin position="362"/>
        <end position="388"/>
    </location>
</feature>
<name>A0A7I8WA13_9ANNE</name>
<feature type="compositionally biased region" description="Acidic residues" evidence="3">
    <location>
        <begin position="369"/>
        <end position="382"/>
    </location>
</feature>
<protein>
    <submittedName>
        <fullName evidence="6">DgyrCDS13223</fullName>
    </submittedName>
</protein>
<evidence type="ECO:0000256" key="1">
    <source>
        <dbReference type="ARBA" id="ARBA00023157"/>
    </source>
</evidence>
<evidence type="ECO:0000313" key="7">
    <source>
        <dbReference type="Proteomes" id="UP000549394"/>
    </source>
</evidence>
<dbReference type="InterPro" id="IPR036055">
    <property type="entry name" value="LDL_receptor-like_sf"/>
</dbReference>
<feature type="signal peptide" evidence="5">
    <location>
        <begin position="1"/>
        <end position="21"/>
    </location>
</feature>
<reference evidence="6 7" key="1">
    <citation type="submission" date="2020-08" db="EMBL/GenBank/DDBJ databases">
        <authorList>
            <person name="Hejnol A."/>
        </authorList>
    </citation>
    <scope>NUCLEOTIDE SEQUENCE [LARGE SCALE GENOMIC DNA]</scope>
</reference>
<keyword evidence="5" id="KW-0732">Signal</keyword>
<comment type="caution">
    <text evidence="6">The sequence shown here is derived from an EMBL/GenBank/DDBJ whole genome shotgun (WGS) entry which is preliminary data.</text>
</comment>
<dbReference type="Gene3D" id="4.10.400.10">
    <property type="entry name" value="Low-density Lipoprotein Receptor"/>
    <property type="match status" value="1"/>
</dbReference>
<keyword evidence="1" id="KW-1015">Disulfide bond</keyword>
<evidence type="ECO:0000313" key="6">
    <source>
        <dbReference type="EMBL" id="CAD5124980.1"/>
    </source>
</evidence>
<evidence type="ECO:0000256" key="2">
    <source>
        <dbReference type="PROSITE-ProRule" id="PRU00124"/>
    </source>
</evidence>
<dbReference type="SMART" id="SM00192">
    <property type="entry name" value="LDLa"/>
    <property type="match status" value="1"/>
</dbReference>
<dbReference type="CDD" id="cd00112">
    <property type="entry name" value="LDLa"/>
    <property type="match status" value="1"/>
</dbReference>
<evidence type="ECO:0000256" key="5">
    <source>
        <dbReference type="SAM" id="SignalP"/>
    </source>
</evidence>
<accession>A0A7I8WA13</accession>
<dbReference type="PROSITE" id="PS50068">
    <property type="entry name" value="LDLRA_2"/>
    <property type="match status" value="1"/>
</dbReference>
<dbReference type="Proteomes" id="UP000549394">
    <property type="component" value="Unassembled WGS sequence"/>
</dbReference>
<dbReference type="OrthoDB" id="8187887at2759"/>
<keyword evidence="4" id="KW-0812">Transmembrane</keyword>
<evidence type="ECO:0000256" key="4">
    <source>
        <dbReference type="SAM" id="Phobius"/>
    </source>
</evidence>
<feature type="chain" id="PRO_5029446298" evidence="5">
    <location>
        <begin position="22"/>
        <end position="388"/>
    </location>
</feature>
<proteinExistence type="predicted"/>
<dbReference type="AlphaFoldDB" id="A0A7I8WA13"/>
<gene>
    <name evidence="6" type="ORF">DGYR_LOCUS12439</name>
</gene>
<keyword evidence="4" id="KW-0472">Membrane</keyword>
<keyword evidence="7" id="KW-1185">Reference proteome</keyword>
<dbReference type="InterPro" id="IPR002172">
    <property type="entry name" value="LDrepeatLR_classA_rpt"/>
</dbReference>
<feature type="transmembrane region" description="Helical" evidence="4">
    <location>
        <begin position="239"/>
        <end position="264"/>
    </location>
</feature>
<dbReference type="EMBL" id="CAJFCJ010000024">
    <property type="protein sequence ID" value="CAD5124980.1"/>
    <property type="molecule type" value="Genomic_DNA"/>
</dbReference>
<organism evidence="6 7">
    <name type="scientific">Dimorphilus gyrociliatus</name>
    <dbReference type="NCBI Taxonomy" id="2664684"/>
    <lineage>
        <taxon>Eukaryota</taxon>
        <taxon>Metazoa</taxon>
        <taxon>Spiralia</taxon>
        <taxon>Lophotrochozoa</taxon>
        <taxon>Annelida</taxon>
        <taxon>Polychaeta</taxon>
        <taxon>Polychaeta incertae sedis</taxon>
        <taxon>Dinophilidae</taxon>
        <taxon>Dimorphilus</taxon>
    </lineage>
</organism>
<dbReference type="SUPFAM" id="SSF57424">
    <property type="entry name" value="LDL receptor-like module"/>
    <property type="match status" value="1"/>
</dbReference>
<sequence>MFVGYLLLPLFCLQLSYVAEGLRTVYMYKNNCRDPNSYTENPGVIHVIDSIKLELVEQIPNEMIACYSILQAHQNQTHSKRHLRMYFEKVRIDDRTQTNDGVEIYAGFSKQKRLTKSHYGVYGNYDRIGRKWKGSEDVLMEYASFPSSDLALFFQGKITSEFTGFIAIVTAFSIPNYEVKMCQEGEFLCRLSGICISRNLLCDGYMHCGLEDNSNNENCDTSDIPGRKQYQKTYRSIDIGLVLGCIVAIFILLVAVLWLGIVCIQRSKLTNSNSSRRENSQNTQVERASIAENVLVTPAIIAPFWEPPPLYQEEIDASSVRNSSTFELPPPYQQHSRREAEDCLDLVSNDVLAEEYANIHNNRLVPNDSDTEETEVDDDKDDDVAPRV</sequence>
<evidence type="ECO:0000256" key="3">
    <source>
        <dbReference type="SAM" id="MobiDB-lite"/>
    </source>
</evidence>
<comment type="caution">
    <text evidence="2">Lacks conserved residue(s) required for the propagation of feature annotation.</text>
</comment>
<keyword evidence="4" id="KW-1133">Transmembrane helix</keyword>